<reference evidence="3" key="1">
    <citation type="journal article" date="2017" name="Nat. Microbiol.">
        <title>Global analysis of biosynthetic gene clusters reveals vast potential of secondary metabolite production in Penicillium species.</title>
        <authorList>
            <person name="Nielsen J.C."/>
            <person name="Grijseels S."/>
            <person name="Prigent S."/>
            <person name="Ji B."/>
            <person name="Dainat J."/>
            <person name="Nielsen K.F."/>
            <person name="Frisvad J.C."/>
            <person name="Workman M."/>
            <person name="Nielsen J."/>
        </authorList>
    </citation>
    <scope>NUCLEOTIDE SEQUENCE [LARGE SCALE GENOMIC DNA]</scope>
    <source>
        <strain evidence="3">IBT 31811</strain>
    </source>
</reference>
<dbReference type="AlphaFoldDB" id="A0A1V6Q969"/>
<evidence type="ECO:0000313" key="3">
    <source>
        <dbReference type="Proteomes" id="UP000191672"/>
    </source>
</evidence>
<dbReference type="Proteomes" id="UP000191672">
    <property type="component" value="Unassembled WGS sequence"/>
</dbReference>
<keyword evidence="1" id="KW-0732">Signal</keyword>
<accession>A0A1V6Q969</accession>
<proteinExistence type="predicted"/>
<gene>
    <name evidence="2" type="ORF">PENANT_c009G04546</name>
</gene>
<protein>
    <recommendedName>
        <fullName evidence="4">Apple domain-containing protein</fullName>
    </recommendedName>
</protein>
<feature type="chain" id="PRO_5012302923" description="Apple domain-containing protein" evidence="1">
    <location>
        <begin position="20"/>
        <end position="126"/>
    </location>
</feature>
<dbReference type="EMBL" id="MDYN01000009">
    <property type="protein sequence ID" value="OQD85789.1"/>
    <property type="molecule type" value="Genomic_DNA"/>
</dbReference>
<keyword evidence="3" id="KW-1185">Reference proteome</keyword>
<feature type="signal peptide" evidence="1">
    <location>
        <begin position="1"/>
        <end position="19"/>
    </location>
</feature>
<comment type="caution">
    <text evidence="2">The sequence shown here is derived from an EMBL/GenBank/DDBJ whole genome shotgun (WGS) entry which is preliminary data.</text>
</comment>
<sequence>MHFTTLFTITATLASTVIAMPRLSGPYHGARIAVHVPTNATGAHNATTTGTRGRVPLSTASAKNATHVPVHGRPSHGINHVNVNHCHELCSLEAQTCTLAVPDDDKFCWSTYLRCTEKCNPANFRI</sequence>
<evidence type="ECO:0000313" key="2">
    <source>
        <dbReference type="EMBL" id="OQD85789.1"/>
    </source>
</evidence>
<name>A0A1V6Q969_9EURO</name>
<evidence type="ECO:0000256" key="1">
    <source>
        <dbReference type="SAM" id="SignalP"/>
    </source>
</evidence>
<organism evidence="2 3">
    <name type="scientific">Penicillium antarcticum</name>
    <dbReference type="NCBI Taxonomy" id="416450"/>
    <lineage>
        <taxon>Eukaryota</taxon>
        <taxon>Fungi</taxon>
        <taxon>Dikarya</taxon>
        <taxon>Ascomycota</taxon>
        <taxon>Pezizomycotina</taxon>
        <taxon>Eurotiomycetes</taxon>
        <taxon>Eurotiomycetidae</taxon>
        <taxon>Eurotiales</taxon>
        <taxon>Aspergillaceae</taxon>
        <taxon>Penicillium</taxon>
    </lineage>
</organism>
<evidence type="ECO:0008006" key="4">
    <source>
        <dbReference type="Google" id="ProtNLM"/>
    </source>
</evidence>